<keyword evidence="2" id="KW-1185">Reference proteome</keyword>
<dbReference type="Proteomes" id="UP000030744">
    <property type="component" value="Unassembled WGS sequence"/>
</dbReference>
<sequence length="386" mass="43474">MYRRELLAKFRTELGEAAGPEEGFALLGRVLSDFDRKCEWSTRQIVAARRKERQTKGKTEEEAATAKAVVAEIRQALEHEAVKEIRGMHRLQLEALRMLSARRFELLLQQLLSGRAGPQEQQRQEQQQLNLYDIANRVSDAVLQTANNLQQFIRDHHRAMGPEAIRKLLIDEQERTPQQQQQQGQQQQETVAARDMLEAVERLAADERRLLLKSLREIASAALQHQELLELQQQRQSGLGPLQRLQRKAVNRFLATVPGRAALGGLRQLSSAAAAAAAPAAAAAAHAAQLPLIRMLLQSPLMNLLRQRKPIDISFHYLSPTAFGLSPVRNTVTLNEPWKGKLHVQQLDSWTDTELLPHERLKPSAASAADLRRLKEALAMNPPKSR</sequence>
<accession>U6KFE3</accession>
<gene>
    <name evidence="1" type="ORF">EMH_0068800</name>
</gene>
<dbReference type="EMBL" id="HG687460">
    <property type="protein sequence ID" value="CDJ34952.1"/>
    <property type="molecule type" value="Genomic_DNA"/>
</dbReference>
<dbReference type="AlphaFoldDB" id="U6KFE3"/>
<dbReference type="GeneID" id="25381412"/>
<proteinExistence type="predicted"/>
<protein>
    <submittedName>
        <fullName evidence="1">Uncharacterized protein</fullName>
    </submittedName>
</protein>
<dbReference type="OrthoDB" id="347787at2759"/>
<reference evidence="1" key="2">
    <citation type="submission" date="2013-10" db="EMBL/GenBank/DDBJ databases">
        <authorList>
            <person name="Aslett M."/>
        </authorList>
    </citation>
    <scope>NUCLEOTIDE SEQUENCE [LARGE SCALE GENOMIC DNA]</scope>
    <source>
        <strain evidence="1">Houghton</strain>
    </source>
</reference>
<evidence type="ECO:0000313" key="1">
    <source>
        <dbReference type="EMBL" id="CDJ34952.1"/>
    </source>
</evidence>
<dbReference type="RefSeq" id="XP_013357514.1">
    <property type="nucleotide sequence ID" value="XM_013502060.1"/>
</dbReference>
<evidence type="ECO:0000313" key="2">
    <source>
        <dbReference type="Proteomes" id="UP000030744"/>
    </source>
</evidence>
<dbReference type="VEuPathDB" id="ToxoDB:EMH_0068800"/>
<organism evidence="1 2">
    <name type="scientific">Eimeria mitis</name>
    <dbReference type="NCBI Taxonomy" id="44415"/>
    <lineage>
        <taxon>Eukaryota</taxon>
        <taxon>Sar</taxon>
        <taxon>Alveolata</taxon>
        <taxon>Apicomplexa</taxon>
        <taxon>Conoidasida</taxon>
        <taxon>Coccidia</taxon>
        <taxon>Eucoccidiorida</taxon>
        <taxon>Eimeriorina</taxon>
        <taxon>Eimeriidae</taxon>
        <taxon>Eimeria</taxon>
    </lineage>
</organism>
<reference evidence="1" key="1">
    <citation type="submission" date="2013-10" db="EMBL/GenBank/DDBJ databases">
        <title>Genomic analysis of the causative agents of coccidiosis in chickens.</title>
        <authorList>
            <person name="Reid A.J."/>
            <person name="Blake D."/>
            <person name="Billington K."/>
            <person name="Browne H."/>
            <person name="Dunn M."/>
            <person name="Hung S."/>
            <person name="Kawahara F."/>
            <person name="Miranda-Saavedra D."/>
            <person name="Mourier T."/>
            <person name="Nagra H."/>
            <person name="Otto T.D."/>
            <person name="Rawlings N."/>
            <person name="Sanchez A."/>
            <person name="Sanders M."/>
            <person name="Subramaniam C."/>
            <person name="Tay Y."/>
            <person name="Dear P."/>
            <person name="Doerig C."/>
            <person name="Gruber A."/>
            <person name="Parkinson J."/>
            <person name="Shirley M."/>
            <person name="Wan K.L."/>
            <person name="Berriman M."/>
            <person name="Tomley F."/>
            <person name="Pain A."/>
        </authorList>
    </citation>
    <scope>NUCLEOTIDE SEQUENCE [LARGE SCALE GENOMIC DNA]</scope>
    <source>
        <strain evidence="1">Houghton</strain>
    </source>
</reference>
<name>U6KFE3_9EIME</name>